<accession>A0ABP8DS86</accession>
<dbReference type="Pfam" id="PF10604">
    <property type="entry name" value="Polyketide_cyc2"/>
    <property type="match status" value="1"/>
</dbReference>
<keyword evidence="2" id="KW-1185">Reference proteome</keyword>
<comment type="caution">
    <text evidence="1">The sequence shown here is derived from an EMBL/GenBank/DDBJ whole genome shotgun (WGS) entry which is preliminary data.</text>
</comment>
<dbReference type="SUPFAM" id="SSF55961">
    <property type="entry name" value="Bet v1-like"/>
    <property type="match status" value="1"/>
</dbReference>
<dbReference type="InterPro" id="IPR023393">
    <property type="entry name" value="START-like_dom_sf"/>
</dbReference>
<evidence type="ECO:0000313" key="2">
    <source>
        <dbReference type="Proteomes" id="UP001500620"/>
    </source>
</evidence>
<sequence length="139" mass="15323">MASVRVETIVAAPAGEVWAAIADVGAVHRRLLPGRVLDARLEGDVRILTMPDGTEVRELIVAIDPAERRMAYSVQGPGRLALEHHHAAFQVFDHDGGRSRLVWTTDVLPHDRETAVRARVSRGIEEMRATLESRRAFSG</sequence>
<dbReference type="Proteomes" id="UP001500620">
    <property type="component" value="Unassembled WGS sequence"/>
</dbReference>
<gene>
    <name evidence="1" type="ORF">GCM10022255_101900</name>
</gene>
<reference evidence="2" key="1">
    <citation type="journal article" date="2019" name="Int. J. Syst. Evol. Microbiol.">
        <title>The Global Catalogue of Microorganisms (GCM) 10K type strain sequencing project: providing services to taxonomists for standard genome sequencing and annotation.</title>
        <authorList>
            <consortium name="The Broad Institute Genomics Platform"/>
            <consortium name="The Broad Institute Genome Sequencing Center for Infectious Disease"/>
            <person name="Wu L."/>
            <person name="Ma J."/>
        </authorList>
    </citation>
    <scope>NUCLEOTIDE SEQUENCE [LARGE SCALE GENOMIC DNA]</scope>
    <source>
        <strain evidence="2">JCM 17441</strain>
    </source>
</reference>
<proteinExistence type="predicted"/>
<protein>
    <recommendedName>
        <fullName evidence="3">Polyketide cyclase/dehydrase</fullName>
    </recommendedName>
</protein>
<evidence type="ECO:0008006" key="3">
    <source>
        <dbReference type="Google" id="ProtNLM"/>
    </source>
</evidence>
<dbReference type="CDD" id="cd07821">
    <property type="entry name" value="PYR_PYL_RCAR_like"/>
    <property type="match status" value="1"/>
</dbReference>
<dbReference type="InterPro" id="IPR019587">
    <property type="entry name" value="Polyketide_cyclase/dehydratase"/>
</dbReference>
<evidence type="ECO:0000313" key="1">
    <source>
        <dbReference type="EMBL" id="GAA4262833.1"/>
    </source>
</evidence>
<dbReference type="RefSeq" id="WP_345140840.1">
    <property type="nucleotide sequence ID" value="NZ_BAABAT010000056.1"/>
</dbReference>
<organism evidence="1 2">
    <name type="scientific">Dactylosporangium darangshiense</name>
    <dbReference type="NCBI Taxonomy" id="579108"/>
    <lineage>
        <taxon>Bacteria</taxon>
        <taxon>Bacillati</taxon>
        <taxon>Actinomycetota</taxon>
        <taxon>Actinomycetes</taxon>
        <taxon>Micromonosporales</taxon>
        <taxon>Micromonosporaceae</taxon>
        <taxon>Dactylosporangium</taxon>
    </lineage>
</organism>
<name>A0ABP8DS86_9ACTN</name>
<dbReference type="Gene3D" id="3.30.530.20">
    <property type="match status" value="1"/>
</dbReference>
<dbReference type="EMBL" id="BAABAT010000056">
    <property type="protein sequence ID" value="GAA4262833.1"/>
    <property type="molecule type" value="Genomic_DNA"/>
</dbReference>